<dbReference type="InterPro" id="IPR020916">
    <property type="entry name" value="Gln_gamma-glutamylTfrase_bac"/>
</dbReference>
<dbReference type="EMBL" id="LJJB01000013">
    <property type="protein sequence ID" value="KQL44974.1"/>
    <property type="molecule type" value="Genomic_DNA"/>
</dbReference>
<dbReference type="Pfam" id="PF20085">
    <property type="entry name" value="TGL"/>
    <property type="match status" value="1"/>
</dbReference>
<keyword evidence="1" id="KW-0808">Transferase</keyword>
<keyword evidence="2" id="KW-0749">Sporulation</keyword>
<dbReference type="HAMAP" id="MF_00727">
    <property type="entry name" value="Tgl"/>
    <property type="match status" value="1"/>
</dbReference>
<reference evidence="3 4" key="1">
    <citation type="submission" date="2015-09" db="EMBL/GenBank/DDBJ databases">
        <title>Genome sequencing project for genomic taxonomy and phylogenomics of Bacillus-like bacteria.</title>
        <authorList>
            <person name="Liu B."/>
            <person name="Wang J."/>
            <person name="Zhu Y."/>
            <person name="Liu G."/>
            <person name="Chen Q."/>
            <person name="Chen Z."/>
            <person name="Lan J."/>
            <person name="Che J."/>
            <person name="Ge C."/>
            <person name="Shi H."/>
            <person name="Pan Z."/>
            <person name="Liu X."/>
        </authorList>
    </citation>
    <scope>NUCLEOTIDE SEQUENCE [LARGE SCALE GENOMIC DNA]</scope>
    <source>
        <strain evidence="3 4">DSM 8552</strain>
    </source>
</reference>
<proteinExistence type="inferred from homology"/>
<keyword evidence="4" id="KW-1185">Reference proteome</keyword>
<dbReference type="NCBIfam" id="NF002869">
    <property type="entry name" value="PRK03187.1"/>
    <property type="match status" value="1"/>
</dbReference>
<name>A0ABR5N391_BRECH</name>
<dbReference type="Proteomes" id="UP000051063">
    <property type="component" value="Unassembled WGS sequence"/>
</dbReference>
<protein>
    <submittedName>
        <fullName evidence="3">Protein-glutamine gamma-glutamyltransferase</fullName>
    </submittedName>
</protein>
<evidence type="ECO:0000256" key="2">
    <source>
        <dbReference type="ARBA" id="ARBA00022969"/>
    </source>
</evidence>
<evidence type="ECO:0000313" key="4">
    <source>
        <dbReference type="Proteomes" id="UP000051063"/>
    </source>
</evidence>
<dbReference type="RefSeq" id="WP_055747566.1">
    <property type="nucleotide sequence ID" value="NZ_LJJB01000013.1"/>
</dbReference>
<evidence type="ECO:0000256" key="1">
    <source>
        <dbReference type="ARBA" id="ARBA00022679"/>
    </source>
</evidence>
<evidence type="ECO:0000313" key="3">
    <source>
        <dbReference type="EMBL" id="KQL44974.1"/>
    </source>
</evidence>
<gene>
    <name evidence="3" type="ORF">AN963_26960</name>
</gene>
<accession>A0ABR5N391</accession>
<organism evidence="3 4">
    <name type="scientific">Brevibacillus choshinensis</name>
    <dbReference type="NCBI Taxonomy" id="54911"/>
    <lineage>
        <taxon>Bacteria</taxon>
        <taxon>Bacillati</taxon>
        <taxon>Bacillota</taxon>
        <taxon>Bacilli</taxon>
        <taxon>Bacillales</taxon>
        <taxon>Paenibacillaceae</taxon>
        <taxon>Brevibacillus</taxon>
    </lineage>
</organism>
<sequence length="274" mass="30924">MIWIAGRQVNPSTLAAGWGLNRVQVEIVNKMARSQEVFEFPTPEALQFELKMRDHLVRSAIALNDSGIEFSTFVDSRCNEAYWNRTELGGFQLRNGILPSQGIIDIFRNGRMYATECATAMVIILYHATLRSIRPADFERMFADILLYDWRYDQDLDLQTVSTNTFLPGDILYFANPDYNPAKPWWQGENVVDLGRGLYYGHGAGIKPAEALIDFLNDERRPGATRSAYLVRQATRPGFAYLSQFSNGQPGMTGRLQGVSTSISAQIGSTFWNE</sequence>
<comment type="caution">
    <text evidence="3">The sequence shown here is derived from an EMBL/GenBank/DDBJ whole genome shotgun (WGS) entry which is preliminary data.</text>
</comment>